<dbReference type="STRING" id="1637975.AN957_02565"/>
<dbReference type="RefSeq" id="WP_053477871.1">
    <property type="nucleotide sequence ID" value="NZ_CP041305.1"/>
</dbReference>
<dbReference type="PROSITE" id="PS50949">
    <property type="entry name" value="HTH_GNTR"/>
    <property type="match status" value="1"/>
</dbReference>
<reference evidence="5 6" key="1">
    <citation type="submission" date="2015-09" db="EMBL/GenBank/DDBJ databases">
        <title>Genome sequencing project for genomic taxonomy and phylogenomics of Bacillus-like bacteria.</title>
        <authorList>
            <person name="Liu B."/>
            <person name="Wang J."/>
            <person name="Zhu Y."/>
            <person name="Liu G."/>
            <person name="Chen Q."/>
            <person name="Chen Z."/>
            <person name="Lan J."/>
            <person name="Che J."/>
            <person name="Ge C."/>
            <person name="Shi H."/>
            <person name="Pan Z."/>
            <person name="Liu X."/>
        </authorList>
    </citation>
    <scope>NUCLEOTIDE SEQUENCE [LARGE SCALE GENOMIC DNA]</scope>
    <source>
        <strain evidence="5 6">FJAT-18043</strain>
    </source>
</reference>
<dbReference type="GO" id="GO:0003677">
    <property type="term" value="F:DNA binding"/>
    <property type="evidence" value="ECO:0007669"/>
    <property type="project" value="UniProtKB-KW"/>
</dbReference>
<dbReference type="InterPro" id="IPR000524">
    <property type="entry name" value="Tscrpt_reg_HTH_GntR"/>
</dbReference>
<dbReference type="Gene3D" id="1.10.10.10">
    <property type="entry name" value="Winged helix-like DNA-binding domain superfamily/Winged helix DNA-binding domain"/>
    <property type="match status" value="1"/>
</dbReference>
<dbReference type="SUPFAM" id="SSF46785">
    <property type="entry name" value="Winged helix' DNA-binding domain"/>
    <property type="match status" value="1"/>
</dbReference>
<evidence type="ECO:0000256" key="2">
    <source>
        <dbReference type="ARBA" id="ARBA00023125"/>
    </source>
</evidence>
<evidence type="ECO:0000256" key="1">
    <source>
        <dbReference type="ARBA" id="ARBA00023015"/>
    </source>
</evidence>
<comment type="caution">
    <text evidence="5">The sequence shown here is derived from an EMBL/GenBank/DDBJ whole genome shotgun (WGS) entry which is preliminary data.</text>
</comment>
<proteinExistence type="predicted"/>
<dbReference type="GO" id="GO:0003700">
    <property type="term" value="F:DNA-binding transcription factor activity"/>
    <property type="evidence" value="ECO:0007669"/>
    <property type="project" value="InterPro"/>
</dbReference>
<dbReference type="CDD" id="cd07377">
    <property type="entry name" value="WHTH_GntR"/>
    <property type="match status" value="1"/>
</dbReference>
<protein>
    <submittedName>
        <fullName evidence="5">Transcriptional regulator</fullName>
    </submittedName>
</protein>
<dbReference type="InterPro" id="IPR036390">
    <property type="entry name" value="WH_DNA-bd_sf"/>
</dbReference>
<evidence type="ECO:0000313" key="5">
    <source>
        <dbReference type="EMBL" id="KQL17617.1"/>
    </source>
</evidence>
<dbReference type="EMBL" id="LJIX01000006">
    <property type="protein sequence ID" value="KQL17617.1"/>
    <property type="molecule type" value="Genomic_DNA"/>
</dbReference>
<keyword evidence="2" id="KW-0238">DNA-binding</keyword>
<dbReference type="PANTHER" id="PTHR38445:SF7">
    <property type="entry name" value="GNTR-FAMILY TRANSCRIPTIONAL REGULATOR"/>
    <property type="match status" value="1"/>
</dbReference>
<evidence type="ECO:0000259" key="4">
    <source>
        <dbReference type="PROSITE" id="PS50949"/>
    </source>
</evidence>
<feature type="domain" description="HTH gntR-type" evidence="4">
    <location>
        <begin position="13"/>
        <end position="81"/>
    </location>
</feature>
<dbReference type="Proteomes" id="UP000050996">
    <property type="component" value="Unassembled WGS sequence"/>
</dbReference>
<dbReference type="AlphaFoldDB" id="A0A0Q3QIM2"/>
<dbReference type="PANTHER" id="PTHR38445">
    <property type="entry name" value="HTH-TYPE TRANSCRIPTIONAL REPRESSOR YTRA"/>
    <property type="match status" value="1"/>
</dbReference>
<gene>
    <name evidence="5" type="ORF">AN957_02565</name>
</gene>
<dbReference type="Pfam" id="PF00392">
    <property type="entry name" value="GntR"/>
    <property type="match status" value="1"/>
</dbReference>
<evidence type="ECO:0000256" key="3">
    <source>
        <dbReference type="ARBA" id="ARBA00023163"/>
    </source>
</evidence>
<evidence type="ECO:0000313" key="6">
    <source>
        <dbReference type="Proteomes" id="UP000050996"/>
    </source>
</evidence>
<dbReference type="SMART" id="SM00345">
    <property type="entry name" value="HTH_GNTR"/>
    <property type="match status" value="1"/>
</dbReference>
<dbReference type="InterPro" id="IPR036388">
    <property type="entry name" value="WH-like_DNA-bd_sf"/>
</dbReference>
<sequence length="139" mass="15572">MELPIRLSKESREPIYHQIEEQIKALIAGGQLPAGTPLPSIRVLSKELEISVITTRRAYQNLEYQGFIRTTQGKGTFVAEIEASKKEEVTVSAVYQAIEKAVETALRHDYTLEQIEAVFQEIIASLKEKGGHDDDGKMD</sequence>
<organism evidence="5 6">
    <name type="scientific">Cytobacillus solani</name>
    <dbReference type="NCBI Taxonomy" id="1637975"/>
    <lineage>
        <taxon>Bacteria</taxon>
        <taxon>Bacillati</taxon>
        <taxon>Bacillota</taxon>
        <taxon>Bacilli</taxon>
        <taxon>Bacillales</taxon>
        <taxon>Bacillaceae</taxon>
        <taxon>Cytobacillus</taxon>
    </lineage>
</organism>
<keyword evidence="1" id="KW-0805">Transcription regulation</keyword>
<accession>A0A0Q3QIM2</accession>
<keyword evidence="6" id="KW-1185">Reference proteome</keyword>
<keyword evidence="3" id="KW-0804">Transcription</keyword>
<name>A0A0Q3QIM2_9BACI</name>
<dbReference type="PATRIC" id="fig|1637975.4.peg.186"/>